<reference evidence="1" key="1">
    <citation type="submission" date="2022-04" db="EMBL/GenBank/DDBJ databases">
        <title>Diverse halophilic archaea isolated from saline environments.</title>
        <authorList>
            <person name="Cui H.-L."/>
        </authorList>
    </citation>
    <scope>NUCLEOTIDE SEQUENCE</scope>
    <source>
        <strain evidence="1">XZYJT40</strain>
    </source>
</reference>
<keyword evidence="2" id="KW-1185">Reference proteome</keyword>
<dbReference type="EMBL" id="CP096658">
    <property type="protein sequence ID" value="UPW01090.1"/>
    <property type="molecule type" value="Genomic_DNA"/>
</dbReference>
<proteinExistence type="predicted"/>
<evidence type="ECO:0000313" key="2">
    <source>
        <dbReference type="Proteomes" id="UP000830434"/>
    </source>
</evidence>
<name>A0A8U0IJ11_9EURY</name>
<dbReference type="AlphaFoldDB" id="A0A8U0IJ11"/>
<dbReference type="Proteomes" id="UP000830434">
    <property type="component" value="Chromosome"/>
</dbReference>
<dbReference type="RefSeq" id="WP_248655496.1">
    <property type="nucleotide sequence ID" value="NZ_CP096658.1"/>
</dbReference>
<organism evidence="1 2">
    <name type="scientific">Halorussus gelatinilyticus</name>
    <dbReference type="NCBI Taxonomy" id="2937524"/>
    <lineage>
        <taxon>Archaea</taxon>
        <taxon>Methanobacteriati</taxon>
        <taxon>Methanobacteriota</taxon>
        <taxon>Stenosarchaea group</taxon>
        <taxon>Halobacteria</taxon>
        <taxon>Halobacteriales</taxon>
        <taxon>Haladaptataceae</taxon>
        <taxon>Halorussus</taxon>
    </lineage>
</organism>
<protein>
    <submittedName>
        <fullName evidence="1">Uncharacterized protein</fullName>
    </submittedName>
</protein>
<evidence type="ECO:0000313" key="1">
    <source>
        <dbReference type="EMBL" id="UPW01090.1"/>
    </source>
</evidence>
<accession>A0A8U0IJ11</accession>
<dbReference type="KEGG" id="haxz:M0R88_03065"/>
<gene>
    <name evidence="1" type="ORF">M0R88_03065</name>
</gene>
<sequence>MEEEFPDANLELEGHVNGRFADVLLTFPEPRSPYGEGLAVEAQYMNKGKDIEGVTEHYFEHSYSVAWLEEDDFTTHDVDLSGILTLWPNALPNRREMAGYSDVIQSLWKETTPSVELEVPIPGEYWESFDQSGEWITIAERDVKVRGSIRIVKSPTGEITFGASKATHSGGENLQVQAQPGDTDHLREFAEEVESVAFGDARPAPEECDSEWHDLTTAWLTGTDNVIVWLSATLPSPTSDVVLQLGKKNKLTGSSDRISMKMQPCAVDSLHEIADLLERTFAVEHGDQPVLQ</sequence>
<dbReference type="GeneID" id="72188802"/>